<dbReference type="SUPFAM" id="SSF48452">
    <property type="entry name" value="TPR-like"/>
    <property type="match status" value="1"/>
</dbReference>
<evidence type="ECO:0000313" key="2">
    <source>
        <dbReference type="EMBL" id="KKN86026.1"/>
    </source>
</evidence>
<dbReference type="Pfam" id="PF14559">
    <property type="entry name" value="TPR_19"/>
    <property type="match status" value="1"/>
</dbReference>
<organism evidence="2">
    <name type="scientific">marine sediment metagenome</name>
    <dbReference type="NCBI Taxonomy" id="412755"/>
    <lineage>
        <taxon>unclassified sequences</taxon>
        <taxon>metagenomes</taxon>
        <taxon>ecological metagenomes</taxon>
    </lineage>
</organism>
<dbReference type="EMBL" id="LAZR01000152">
    <property type="protein sequence ID" value="KKN86026.1"/>
    <property type="molecule type" value="Genomic_DNA"/>
</dbReference>
<dbReference type="PROSITE" id="PS51257">
    <property type="entry name" value="PROKAR_LIPOPROTEIN"/>
    <property type="match status" value="1"/>
</dbReference>
<feature type="region of interest" description="Disordered" evidence="1">
    <location>
        <begin position="84"/>
        <end position="112"/>
    </location>
</feature>
<protein>
    <submittedName>
        <fullName evidence="2">Uncharacterized protein</fullName>
    </submittedName>
</protein>
<name>A0A0F9WJ78_9ZZZZ</name>
<dbReference type="AlphaFoldDB" id="A0A0F9WJ78"/>
<dbReference type="Gene3D" id="1.25.40.10">
    <property type="entry name" value="Tetratricopeptide repeat domain"/>
    <property type="match status" value="1"/>
</dbReference>
<sequence>MMTLRTGLLASSVLVLVGCAGSGGTVPVVDSSRAISNESLNAGAGMTPGQEQQSAPAESGVVVMIPDDAGGSRAIQSYPLDVQPSLQQRPSQDPQRSTATPSGGDSGSLQADEQLDGPVLALLTVARDQENRGDLTNASASLERAMRIAPREPQVLYRLAQVRLAQGDAAQAEQLAQRGLSYAGGRSTLQAGLWNLIAQARESQGNSAGAAEARQKARVTL</sequence>
<proteinExistence type="predicted"/>
<comment type="caution">
    <text evidence="2">The sequence shown here is derived from an EMBL/GenBank/DDBJ whole genome shotgun (WGS) entry which is preliminary data.</text>
</comment>
<dbReference type="InterPro" id="IPR011990">
    <property type="entry name" value="TPR-like_helical_dom_sf"/>
</dbReference>
<evidence type="ECO:0000256" key="1">
    <source>
        <dbReference type="SAM" id="MobiDB-lite"/>
    </source>
</evidence>
<feature type="compositionally biased region" description="Polar residues" evidence="1">
    <location>
        <begin position="84"/>
        <end position="111"/>
    </location>
</feature>
<gene>
    <name evidence="2" type="ORF">LCGC14_0272210</name>
</gene>
<accession>A0A0F9WJ78</accession>
<feature type="region of interest" description="Disordered" evidence="1">
    <location>
        <begin position="39"/>
        <end position="58"/>
    </location>
</feature>
<reference evidence="2" key="1">
    <citation type="journal article" date="2015" name="Nature">
        <title>Complex archaea that bridge the gap between prokaryotes and eukaryotes.</title>
        <authorList>
            <person name="Spang A."/>
            <person name="Saw J.H."/>
            <person name="Jorgensen S.L."/>
            <person name="Zaremba-Niedzwiedzka K."/>
            <person name="Martijn J."/>
            <person name="Lind A.E."/>
            <person name="van Eijk R."/>
            <person name="Schleper C."/>
            <person name="Guy L."/>
            <person name="Ettema T.J."/>
        </authorList>
    </citation>
    <scope>NUCLEOTIDE SEQUENCE</scope>
</reference>